<dbReference type="PROSITE" id="PS51318">
    <property type="entry name" value="TAT"/>
    <property type="match status" value="1"/>
</dbReference>
<proteinExistence type="predicted"/>
<dbReference type="Proteomes" id="UP000271603">
    <property type="component" value="Chromosome"/>
</dbReference>
<keyword evidence="2" id="KW-0131">Cell cycle</keyword>
<dbReference type="EMBL" id="LR134155">
    <property type="protein sequence ID" value="VEA70204.1"/>
    <property type="molecule type" value="Genomic_DNA"/>
</dbReference>
<sequence length="49" mass="5172">MSLSRRQFIQASGLALCAGAVPLRAEASGAQIPLPVPPLLESRRGQPLF</sequence>
<keyword evidence="2" id="KW-0132">Cell division</keyword>
<gene>
    <name evidence="2" type="primary">ftsP_2</name>
    <name evidence="2" type="ORF">NCTC9419_01696</name>
</gene>
<accession>A0A447QJE8</accession>
<organism evidence="2 3">
    <name type="scientific">Serratia rubidaea</name>
    <name type="common">Serratia marinorubra</name>
    <dbReference type="NCBI Taxonomy" id="61652"/>
    <lineage>
        <taxon>Bacteria</taxon>
        <taxon>Pseudomonadati</taxon>
        <taxon>Pseudomonadota</taxon>
        <taxon>Gammaproteobacteria</taxon>
        <taxon>Enterobacterales</taxon>
        <taxon>Yersiniaceae</taxon>
        <taxon>Serratia</taxon>
    </lineage>
</organism>
<evidence type="ECO:0000313" key="2">
    <source>
        <dbReference type="EMBL" id="VEA70204.1"/>
    </source>
</evidence>
<evidence type="ECO:0000313" key="3">
    <source>
        <dbReference type="Proteomes" id="UP000271603"/>
    </source>
</evidence>
<dbReference type="InterPro" id="IPR019546">
    <property type="entry name" value="TAT_signal_bac_arc"/>
</dbReference>
<name>A0A447QJE8_SERRU</name>
<dbReference type="InterPro" id="IPR006311">
    <property type="entry name" value="TAT_signal"/>
</dbReference>
<dbReference type="GO" id="GO:0051301">
    <property type="term" value="P:cell division"/>
    <property type="evidence" value="ECO:0007669"/>
    <property type="project" value="UniProtKB-KW"/>
</dbReference>
<protein>
    <submittedName>
        <fullName evidence="2">Cell division protein FtsP</fullName>
    </submittedName>
</protein>
<dbReference type="AlphaFoldDB" id="A0A447QJE8"/>
<dbReference type="NCBIfam" id="TIGR01409">
    <property type="entry name" value="TAT_signal_seq"/>
    <property type="match status" value="1"/>
</dbReference>
<evidence type="ECO:0000256" key="1">
    <source>
        <dbReference type="ARBA" id="ARBA00022729"/>
    </source>
</evidence>
<reference evidence="2 3" key="1">
    <citation type="submission" date="2018-12" db="EMBL/GenBank/DDBJ databases">
        <authorList>
            <consortium name="Pathogen Informatics"/>
        </authorList>
    </citation>
    <scope>NUCLEOTIDE SEQUENCE [LARGE SCALE GENOMIC DNA]</scope>
    <source>
        <strain evidence="2 3">NCTC9419</strain>
    </source>
</reference>
<keyword evidence="1" id="KW-0732">Signal</keyword>